<keyword evidence="1" id="KW-0378">Hydrolase</keyword>
<dbReference type="EMBL" id="BNJK01000001">
    <property type="protein sequence ID" value="GHO96168.1"/>
    <property type="molecule type" value="Genomic_DNA"/>
</dbReference>
<dbReference type="GO" id="GO:0016787">
    <property type="term" value="F:hydrolase activity"/>
    <property type="evidence" value="ECO:0007669"/>
    <property type="project" value="UniProtKB-KW"/>
</dbReference>
<dbReference type="InterPro" id="IPR049730">
    <property type="entry name" value="SNF2/RAD54-like_C"/>
</dbReference>
<dbReference type="InterPro" id="IPR022138">
    <property type="entry name" value="DUF3670"/>
</dbReference>
<feature type="domain" description="Helicase ATP-binding" evidence="2">
    <location>
        <begin position="585"/>
        <end position="752"/>
    </location>
</feature>
<dbReference type="SMART" id="SM00490">
    <property type="entry name" value="HELICc"/>
    <property type="match status" value="1"/>
</dbReference>
<dbReference type="SMART" id="SM00487">
    <property type="entry name" value="DEXDc"/>
    <property type="match status" value="1"/>
</dbReference>
<feature type="domain" description="Helicase C-terminal" evidence="3">
    <location>
        <begin position="876"/>
        <end position="1044"/>
    </location>
</feature>
<dbReference type="PROSITE" id="PS51192">
    <property type="entry name" value="HELICASE_ATP_BIND_1"/>
    <property type="match status" value="1"/>
</dbReference>
<organism evidence="4 5">
    <name type="scientific">Reticulibacter mediterranei</name>
    <dbReference type="NCBI Taxonomy" id="2778369"/>
    <lineage>
        <taxon>Bacteria</taxon>
        <taxon>Bacillati</taxon>
        <taxon>Chloroflexota</taxon>
        <taxon>Ktedonobacteria</taxon>
        <taxon>Ktedonobacterales</taxon>
        <taxon>Reticulibacteraceae</taxon>
        <taxon>Reticulibacter</taxon>
    </lineage>
</organism>
<dbReference type="FunFam" id="3.40.50.300:FF:000533">
    <property type="entry name" value="Helicase, Snf2 family"/>
    <property type="match status" value="1"/>
</dbReference>
<dbReference type="SUPFAM" id="SSF52540">
    <property type="entry name" value="P-loop containing nucleoside triphosphate hydrolases"/>
    <property type="match status" value="2"/>
</dbReference>
<dbReference type="PROSITE" id="PS51194">
    <property type="entry name" value="HELICASE_CTER"/>
    <property type="match status" value="1"/>
</dbReference>
<proteinExistence type="predicted"/>
<dbReference type="RefSeq" id="WP_220206811.1">
    <property type="nucleotide sequence ID" value="NZ_BNJK01000001.1"/>
</dbReference>
<dbReference type="Gene3D" id="3.40.50.10810">
    <property type="entry name" value="Tandem AAA-ATPase domain"/>
    <property type="match status" value="1"/>
</dbReference>
<dbReference type="Pfam" id="PF00271">
    <property type="entry name" value="Helicase_C"/>
    <property type="match status" value="1"/>
</dbReference>
<dbReference type="Pfam" id="PF00176">
    <property type="entry name" value="SNF2-rel_dom"/>
    <property type="match status" value="1"/>
</dbReference>
<dbReference type="Proteomes" id="UP000597444">
    <property type="component" value="Unassembled WGS sequence"/>
</dbReference>
<dbReference type="CDD" id="cd18793">
    <property type="entry name" value="SF2_C_SNF"/>
    <property type="match status" value="1"/>
</dbReference>
<dbReference type="GO" id="GO:0005524">
    <property type="term" value="F:ATP binding"/>
    <property type="evidence" value="ECO:0007669"/>
    <property type="project" value="InterPro"/>
</dbReference>
<evidence type="ECO:0000313" key="4">
    <source>
        <dbReference type="EMBL" id="GHO96168.1"/>
    </source>
</evidence>
<keyword evidence="5" id="KW-1185">Reference proteome</keyword>
<evidence type="ECO:0000256" key="1">
    <source>
        <dbReference type="ARBA" id="ARBA00022801"/>
    </source>
</evidence>
<evidence type="ECO:0000259" key="3">
    <source>
        <dbReference type="PROSITE" id="PS51194"/>
    </source>
</evidence>
<protein>
    <submittedName>
        <fullName evidence="4">Helicase</fullName>
    </submittedName>
</protein>
<dbReference type="Pfam" id="PF12419">
    <property type="entry name" value="DUF3670"/>
    <property type="match status" value="1"/>
</dbReference>
<name>A0A8J3ILP4_9CHLR</name>
<keyword evidence="4" id="KW-0547">Nucleotide-binding</keyword>
<dbReference type="PANTHER" id="PTHR10799">
    <property type="entry name" value="SNF2/RAD54 HELICASE FAMILY"/>
    <property type="match status" value="1"/>
</dbReference>
<dbReference type="GO" id="GO:0004386">
    <property type="term" value="F:helicase activity"/>
    <property type="evidence" value="ECO:0007669"/>
    <property type="project" value="UniProtKB-KW"/>
</dbReference>
<dbReference type="InterPro" id="IPR038718">
    <property type="entry name" value="SNF2-like_sf"/>
</dbReference>
<keyword evidence="4" id="KW-0347">Helicase</keyword>
<reference evidence="4" key="1">
    <citation type="submission" date="2020-10" db="EMBL/GenBank/DDBJ databases">
        <title>Taxonomic study of unclassified bacteria belonging to the class Ktedonobacteria.</title>
        <authorList>
            <person name="Yabe S."/>
            <person name="Wang C.M."/>
            <person name="Zheng Y."/>
            <person name="Sakai Y."/>
            <person name="Cavaletti L."/>
            <person name="Monciardini P."/>
            <person name="Donadio S."/>
        </authorList>
    </citation>
    <scope>NUCLEOTIDE SEQUENCE</scope>
    <source>
        <strain evidence="4">ID150040</strain>
    </source>
</reference>
<dbReference type="InterPro" id="IPR001650">
    <property type="entry name" value="Helicase_C-like"/>
</dbReference>
<dbReference type="InterPro" id="IPR000330">
    <property type="entry name" value="SNF2_N"/>
</dbReference>
<evidence type="ECO:0000313" key="5">
    <source>
        <dbReference type="Proteomes" id="UP000597444"/>
    </source>
</evidence>
<dbReference type="InterPro" id="IPR014001">
    <property type="entry name" value="Helicase_ATP-bd"/>
</dbReference>
<evidence type="ECO:0000259" key="2">
    <source>
        <dbReference type="PROSITE" id="PS51192"/>
    </source>
</evidence>
<sequence>MHIIHGTWIPNEGEQEEFIQAGAFYLWIETDAPPDSSWRSAEGVHPRHLKQTALAAFLMNRLNLQNSIGGDPMHDMCMQYFLLPTVAGRPTPSFELVRYVDEEAPTTFELMPWQICCYRVVDIVSVLNDIHFAALHTAEDFQLGADLLFWYQYTQVLKGVIAKDQYIPSMKYQVILAVVTKKQRVKKHESVELHYGWELLSKSYEEAIQRYATAMPFVCTAGMSSANNVALFAKESLLRHFSECLLVDIITGTSFTGKFDRIIDGTLLYKSIYPSRIALFDASVNKIEDYKHWLAWRAKLIGVHTEAGFTLCFRLEEAPASNIDNWYLHFFVAARHDPSLKLSLSEYWDLTPHERVEVARPFGQDFEKNLLLALGYAARVYPEIWSGLATAQPAGCQLTLDEAFAFLKESAWVLGDAGYTVIVPAWWTPQGRRRAKVRLKTSVHSPKGTAAAIPSHLNLKAIVSYEYQLSIGGQVVSSEEWQQLVNAKTPLVQFRGQWMELDREKMQQMLQFWQTHRNETPEISLLDLLKISSEAEDDLEWEHDQSLHEMLARLQDKNAFAPIEDPVALQGNLRDYQRRGVAWLQYLEQLGLNPCLADDMGLGKTLEVIAHLLKEREKLPEGECALPTLVIAPTSVLGNWRREIERFAPQLRVVVHQGSNRMKEKQTFIEACQAYDVVLTSFALARLDEKLLQGVSWRRVVVDEAQNIKNPQAAQTRAILKLAAPHRLALTGTPVENRLRDLWSIFNFLNPGYLGKEAQFRKSFETPIYKSNDLSRSETLKKLVEPFILRRVKTDKRIINDLPDKIEQKMYCTLSPEQASLYEAVVNDVSQQIEQAEGMQRRGLILSTLLKLKQICNHPAQFLQDGSAFTTERSHKLQRLGEMIEEVIESGESALVFTQFTEIGSALERYLEHNKHYNTYYLHGGTSVTRRDQMVTEFQDPETEPSLFILSLRAGGVGLNLTKANHVFHFDRWWNPAVEDQATDRAFRIGQRKNVFVHKFVALGTMEERIDAMIEDKKRLSSLVVGTDESWLTELDNDTFKDLIALRRSAVVG</sequence>
<dbReference type="CDD" id="cd18012">
    <property type="entry name" value="DEXQc_arch_SWI2_SNF2"/>
    <property type="match status" value="1"/>
</dbReference>
<accession>A0A8J3ILP4</accession>
<dbReference type="Gene3D" id="3.40.50.300">
    <property type="entry name" value="P-loop containing nucleotide triphosphate hydrolases"/>
    <property type="match status" value="1"/>
</dbReference>
<comment type="caution">
    <text evidence="4">The sequence shown here is derived from an EMBL/GenBank/DDBJ whole genome shotgun (WGS) entry which is preliminary data.</text>
</comment>
<dbReference type="AlphaFoldDB" id="A0A8J3ILP4"/>
<dbReference type="InterPro" id="IPR027417">
    <property type="entry name" value="P-loop_NTPase"/>
</dbReference>
<gene>
    <name evidence="4" type="ORF">KSF_062160</name>
</gene>
<keyword evidence="4" id="KW-0067">ATP-binding</keyword>